<keyword evidence="2" id="KW-1185">Reference proteome</keyword>
<proteinExistence type="predicted"/>
<sequence>MEPLVLAVGTALVSAMATDAWQQARASAVTLWQRVHPERIPVIEGELAEVRDEVLAARESGDAEAESELAADWQRRLRRLLQNDPTLGDELRRVLDEELTPLLTAAVRDSLKKVEMHARASGRARIFQAAGNQTINES</sequence>
<dbReference type="EMBL" id="CP033073">
    <property type="protein sequence ID" value="AYN40832.1"/>
    <property type="molecule type" value="Genomic_DNA"/>
</dbReference>
<evidence type="ECO:0000313" key="1">
    <source>
        <dbReference type="EMBL" id="AYN40832.1"/>
    </source>
</evidence>
<accession>A0A3G2JKJ3</accession>
<dbReference type="Proteomes" id="UP000268329">
    <property type="component" value="Chromosome"/>
</dbReference>
<dbReference type="KEGG" id="sdd:D9753_20270"/>
<name>A0A3G2JKJ3_9ACTN</name>
<gene>
    <name evidence="1" type="ORF">D9753_20270</name>
</gene>
<dbReference type="RefSeq" id="WP_121788280.1">
    <property type="nucleotide sequence ID" value="NZ_CP033073.1"/>
</dbReference>
<protein>
    <submittedName>
        <fullName evidence="1">Uncharacterized protein</fullName>
    </submittedName>
</protein>
<evidence type="ECO:0000313" key="2">
    <source>
        <dbReference type="Proteomes" id="UP000268329"/>
    </source>
</evidence>
<dbReference type="AlphaFoldDB" id="A0A3G2JKJ3"/>
<reference evidence="1 2" key="1">
    <citation type="submission" date="2018-10" db="EMBL/GenBank/DDBJ databases">
        <title>The genome of Streptomyces dangxiongensis Z022.</title>
        <authorList>
            <person name="Zhang B."/>
        </authorList>
    </citation>
    <scope>NUCLEOTIDE SEQUENCE [LARGE SCALE GENOMIC DNA]</scope>
    <source>
        <strain evidence="1 2">Z022</strain>
    </source>
</reference>
<organism evidence="1 2">
    <name type="scientific">Streptomyces dangxiongensis</name>
    <dbReference type="NCBI Taxonomy" id="1442032"/>
    <lineage>
        <taxon>Bacteria</taxon>
        <taxon>Bacillati</taxon>
        <taxon>Actinomycetota</taxon>
        <taxon>Actinomycetes</taxon>
        <taxon>Kitasatosporales</taxon>
        <taxon>Streptomycetaceae</taxon>
        <taxon>Streptomyces</taxon>
    </lineage>
</organism>
<dbReference type="OrthoDB" id="3383530at2"/>